<evidence type="ECO:0000256" key="4">
    <source>
        <dbReference type="ARBA" id="ARBA00023002"/>
    </source>
</evidence>
<dbReference type="OrthoDB" id="142769at2"/>
<keyword evidence="6 7" id="KW-0503">Monooxygenase</keyword>
<dbReference type="InterPro" id="IPR036396">
    <property type="entry name" value="Cyt_P450_sf"/>
</dbReference>
<dbReference type="GO" id="GO:0020037">
    <property type="term" value="F:heme binding"/>
    <property type="evidence" value="ECO:0007669"/>
    <property type="project" value="InterPro"/>
</dbReference>
<evidence type="ECO:0000256" key="7">
    <source>
        <dbReference type="RuleBase" id="RU000461"/>
    </source>
</evidence>
<dbReference type="AlphaFoldDB" id="D3Q2N9"/>
<keyword evidence="3 7" id="KW-0479">Metal-binding</keyword>
<evidence type="ECO:0000256" key="6">
    <source>
        <dbReference type="ARBA" id="ARBA00023033"/>
    </source>
</evidence>
<evidence type="ECO:0000313" key="9">
    <source>
        <dbReference type="Proteomes" id="UP000000844"/>
    </source>
</evidence>
<dbReference type="PROSITE" id="PS00086">
    <property type="entry name" value="CYTOCHROME_P450"/>
    <property type="match status" value="1"/>
</dbReference>
<name>D3Q2N9_STANL</name>
<keyword evidence="5 7" id="KW-0408">Iron</keyword>
<dbReference type="PANTHER" id="PTHR46696">
    <property type="entry name" value="P450, PUTATIVE (EUROFUNG)-RELATED"/>
    <property type="match status" value="1"/>
</dbReference>
<keyword evidence="4 7" id="KW-0560">Oxidoreductase</keyword>
<evidence type="ECO:0000256" key="5">
    <source>
        <dbReference type="ARBA" id="ARBA00023004"/>
    </source>
</evidence>
<comment type="similarity">
    <text evidence="1 7">Belongs to the cytochrome P450 family.</text>
</comment>
<dbReference type="PRINTS" id="PR00359">
    <property type="entry name" value="BP450"/>
</dbReference>
<dbReference type="HOGENOM" id="CLU_033716_1_0_11"/>
<dbReference type="CDD" id="cd11029">
    <property type="entry name" value="CYP107-like"/>
    <property type="match status" value="1"/>
</dbReference>
<evidence type="ECO:0000256" key="2">
    <source>
        <dbReference type="ARBA" id="ARBA00022617"/>
    </source>
</evidence>
<dbReference type="GO" id="GO:0016705">
    <property type="term" value="F:oxidoreductase activity, acting on paired donors, with incorporation or reduction of molecular oxygen"/>
    <property type="evidence" value="ECO:0007669"/>
    <property type="project" value="InterPro"/>
</dbReference>
<dbReference type="GO" id="GO:0005506">
    <property type="term" value="F:iron ion binding"/>
    <property type="evidence" value="ECO:0007669"/>
    <property type="project" value="InterPro"/>
</dbReference>
<dbReference type="EMBL" id="CP001778">
    <property type="protein sequence ID" value="ADD45790.1"/>
    <property type="molecule type" value="Genomic_DNA"/>
</dbReference>
<gene>
    <name evidence="8" type="ordered locus">Snas_6167</name>
</gene>
<organism evidence="8 9">
    <name type="scientific">Stackebrandtia nassauensis (strain DSM 44728 / CIP 108903 / NRRL B-16338 / NBRC 102104 / LLR-40K-21)</name>
    <dbReference type="NCBI Taxonomy" id="446470"/>
    <lineage>
        <taxon>Bacteria</taxon>
        <taxon>Bacillati</taxon>
        <taxon>Actinomycetota</taxon>
        <taxon>Actinomycetes</taxon>
        <taxon>Glycomycetales</taxon>
        <taxon>Glycomycetaceae</taxon>
        <taxon>Stackebrandtia</taxon>
    </lineage>
</organism>
<dbReference type="GO" id="GO:0004497">
    <property type="term" value="F:monooxygenase activity"/>
    <property type="evidence" value="ECO:0007669"/>
    <property type="project" value="UniProtKB-KW"/>
</dbReference>
<keyword evidence="2 7" id="KW-0349">Heme</keyword>
<proteinExistence type="inferred from homology"/>
<reference evidence="8 9" key="1">
    <citation type="journal article" date="2009" name="Stand. Genomic Sci.">
        <title>Complete genome sequence of Stackebrandtia nassauensis type strain (LLR-40K-21).</title>
        <authorList>
            <person name="Munk C."/>
            <person name="Lapidus A."/>
            <person name="Copeland A."/>
            <person name="Jando M."/>
            <person name="Mayilraj S."/>
            <person name="Glavina Del Rio T."/>
            <person name="Nolan M."/>
            <person name="Chen F."/>
            <person name="Lucas S."/>
            <person name="Tice H."/>
            <person name="Cheng J.F."/>
            <person name="Han C."/>
            <person name="Detter J.C."/>
            <person name="Bruce D."/>
            <person name="Goodwin L."/>
            <person name="Chain P."/>
            <person name="Pitluck S."/>
            <person name="Goker M."/>
            <person name="Ovchinikova G."/>
            <person name="Pati A."/>
            <person name="Ivanova N."/>
            <person name="Mavromatis K."/>
            <person name="Chen A."/>
            <person name="Palaniappan K."/>
            <person name="Land M."/>
            <person name="Hauser L."/>
            <person name="Chang Y.J."/>
            <person name="Jeffries C.D."/>
            <person name="Bristow J."/>
            <person name="Eisen J.A."/>
            <person name="Markowitz V."/>
            <person name="Hugenholtz P."/>
            <person name="Kyrpides N.C."/>
            <person name="Klenk H.P."/>
        </authorList>
    </citation>
    <scope>NUCLEOTIDE SEQUENCE [LARGE SCALE GENOMIC DNA]</scope>
    <source>
        <strain evidence="9">DSM 44728 / CIP 108903 / NRRL B-16338 / NBRC 102104 / LLR-40K-21</strain>
    </source>
</reference>
<dbReference type="KEGG" id="sna:Snas_6167"/>
<dbReference type="Gene3D" id="1.10.630.10">
    <property type="entry name" value="Cytochrome P450"/>
    <property type="match status" value="1"/>
</dbReference>
<dbReference type="SUPFAM" id="SSF48264">
    <property type="entry name" value="Cytochrome P450"/>
    <property type="match status" value="1"/>
</dbReference>
<dbReference type="Pfam" id="PF00067">
    <property type="entry name" value="p450"/>
    <property type="match status" value="2"/>
</dbReference>
<dbReference type="InterPro" id="IPR001128">
    <property type="entry name" value="Cyt_P450"/>
</dbReference>
<evidence type="ECO:0000256" key="3">
    <source>
        <dbReference type="ARBA" id="ARBA00022723"/>
    </source>
</evidence>
<dbReference type="RefSeq" id="WP_013021361.1">
    <property type="nucleotide sequence ID" value="NC_013947.1"/>
</dbReference>
<dbReference type="PRINTS" id="PR00385">
    <property type="entry name" value="P450"/>
</dbReference>
<evidence type="ECO:0000313" key="8">
    <source>
        <dbReference type="EMBL" id="ADD45790.1"/>
    </source>
</evidence>
<dbReference type="Proteomes" id="UP000000844">
    <property type="component" value="Chromosome"/>
</dbReference>
<evidence type="ECO:0000256" key="1">
    <source>
        <dbReference type="ARBA" id="ARBA00010617"/>
    </source>
</evidence>
<protein>
    <submittedName>
        <fullName evidence="8">Cytochrome P450</fullName>
    </submittedName>
</protein>
<dbReference type="STRING" id="446470.Snas_6167"/>
<dbReference type="InterPro" id="IPR002397">
    <property type="entry name" value="Cyt_P450_B"/>
</dbReference>
<sequence length="402" mass="43658">MSVDSKPSPYTETTGSARHAAFAELAKTGPVQRITLFTGVTVWHVTGYAEIREVMSNPDVVKTADQVPHRDHVPEAVSAAMNSHMLSANPPHHTRLRRLVSAAFTRRRIETLEPRITQIAESLADDLATQSADGSAVDVISGFGYPLPITVIAELIGVPVPDRDDFRRWSSIVVYGPIHTPEVYLDATTSLIDYVRRLIDDKRANPADDLLTDLVNVRDGGDRLSDDELTSTVALLLVAGHETTVNLIANTMYALLSHPGQLTALRADPERIPAAIEESLRFDGPVQIGIPSFTAAPVRVGDVTIPAGEVIVTALLAANRDPGRFPNPDTFDVSRPPTPHLTFGHGIHHCLGAPLARLEGRIAIRTLLDRFGDIRLADPDTEPSRHPGLLLNGLTDLTVHLR</sequence>
<keyword evidence="9" id="KW-1185">Reference proteome</keyword>
<dbReference type="FunFam" id="1.10.630.10:FF:000018">
    <property type="entry name" value="Cytochrome P450 monooxygenase"/>
    <property type="match status" value="1"/>
</dbReference>
<accession>D3Q2N9</accession>
<dbReference type="eggNOG" id="COG2124">
    <property type="taxonomic scope" value="Bacteria"/>
</dbReference>
<dbReference type="InterPro" id="IPR017972">
    <property type="entry name" value="Cyt_P450_CS"/>
</dbReference>
<dbReference type="PANTHER" id="PTHR46696:SF1">
    <property type="entry name" value="CYTOCHROME P450 YJIB-RELATED"/>
    <property type="match status" value="1"/>
</dbReference>